<dbReference type="Gene3D" id="2.160.20.10">
    <property type="entry name" value="Single-stranded right-handed beta-helix, Pectin lyase-like"/>
    <property type="match status" value="1"/>
</dbReference>
<keyword evidence="1" id="KW-0732">Signal</keyword>
<dbReference type="SMART" id="SM00560">
    <property type="entry name" value="LamGL"/>
    <property type="match status" value="1"/>
</dbReference>
<proteinExistence type="predicted"/>
<dbReference type="KEGG" id="bsol:FSW04_20220"/>
<protein>
    <recommendedName>
        <fullName evidence="4">LamG-like jellyroll fold domain-containing protein</fullName>
    </recommendedName>
</protein>
<reference evidence="5 6" key="1">
    <citation type="journal article" date="2018" name="J. Microbiol.">
        <title>Baekduia soli gen. nov., sp. nov., a novel bacterium isolated from the soil of Baekdu Mountain and proposal of a novel family name, Baekduiaceae fam. nov.</title>
        <authorList>
            <person name="An D.S."/>
            <person name="Siddiqi M.Z."/>
            <person name="Kim K.H."/>
            <person name="Yu H.S."/>
            <person name="Im W.T."/>
        </authorList>
    </citation>
    <scope>NUCLEOTIDE SEQUENCE [LARGE SCALE GENOMIC DNA]</scope>
    <source>
        <strain evidence="5 6">BR7-21</strain>
    </source>
</reference>
<dbReference type="InterPro" id="IPR006558">
    <property type="entry name" value="LamG-like"/>
</dbReference>
<dbReference type="Gene3D" id="2.60.120.200">
    <property type="match status" value="1"/>
</dbReference>
<evidence type="ECO:0000256" key="1">
    <source>
        <dbReference type="ARBA" id="ARBA00022729"/>
    </source>
</evidence>
<dbReference type="RefSeq" id="WP_146922037.1">
    <property type="nucleotide sequence ID" value="NZ_CP042430.1"/>
</dbReference>
<dbReference type="Pfam" id="PF13385">
    <property type="entry name" value="Laminin_G_3"/>
    <property type="match status" value="1"/>
</dbReference>
<dbReference type="InterPro" id="IPR012334">
    <property type="entry name" value="Pectin_lyas_fold"/>
</dbReference>
<dbReference type="SUPFAM" id="SSF49899">
    <property type="entry name" value="Concanavalin A-like lectins/glucanases"/>
    <property type="match status" value="1"/>
</dbReference>
<feature type="domain" description="LamG-like jellyroll fold" evidence="4">
    <location>
        <begin position="528"/>
        <end position="652"/>
    </location>
</feature>
<dbReference type="InterPro" id="IPR011050">
    <property type="entry name" value="Pectin_lyase_fold/virulence"/>
</dbReference>
<dbReference type="InterPro" id="IPR013320">
    <property type="entry name" value="ConA-like_dom_sf"/>
</dbReference>
<name>A0A5B8UAI4_9ACTN</name>
<dbReference type="NCBIfam" id="NF041518">
    <property type="entry name" value="choice_anch_Q"/>
    <property type="match status" value="1"/>
</dbReference>
<evidence type="ECO:0000256" key="2">
    <source>
        <dbReference type="ARBA" id="ARBA00023157"/>
    </source>
</evidence>
<accession>A0A5B8UAI4</accession>
<evidence type="ECO:0000259" key="4">
    <source>
        <dbReference type="SMART" id="SM00560"/>
    </source>
</evidence>
<keyword evidence="2" id="KW-1015">Disulfide bond</keyword>
<dbReference type="InterPro" id="IPR059226">
    <property type="entry name" value="Choice_anch_Q_dom"/>
</dbReference>
<dbReference type="SUPFAM" id="SSF51126">
    <property type="entry name" value="Pectin lyase-like"/>
    <property type="match status" value="1"/>
</dbReference>
<feature type="compositionally biased region" description="Pro residues" evidence="3">
    <location>
        <begin position="418"/>
        <end position="442"/>
    </location>
</feature>
<evidence type="ECO:0000313" key="5">
    <source>
        <dbReference type="EMBL" id="QEC49672.1"/>
    </source>
</evidence>
<dbReference type="EMBL" id="CP042430">
    <property type="protein sequence ID" value="QEC49672.1"/>
    <property type="molecule type" value="Genomic_DNA"/>
</dbReference>
<gene>
    <name evidence="5" type="ORF">FSW04_20220</name>
</gene>
<organism evidence="5 6">
    <name type="scientific">Baekduia soli</name>
    <dbReference type="NCBI Taxonomy" id="496014"/>
    <lineage>
        <taxon>Bacteria</taxon>
        <taxon>Bacillati</taxon>
        <taxon>Actinomycetota</taxon>
        <taxon>Thermoleophilia</taxon>
        <taxon>Solirubrobacterales</taxon>
        <taxon>Baekduiaceae</taxon>
        <taxon>Baekduia</taxon>
    </lineage>
</organism>
<evidence type="ECO:0000313" key="6">
    <source>
        <dbReference type="Proteomes" id="UP000321805"/>
    </source>
</evidence>
<dbReference type="Proteomes" id="UP000321805">
    <property type="component" value="Chromosome"/>
</dbReference>
<dbReference type="AlphaFoldDB" id="A0A5B8UAI4"/>
<keyword evidence="6" id="KW-1185">Reference proteome</keyword>
<dbReference type="OrthoDB" id="2479530at2"/>
<sequence length="664" mass="69150">MSTTSRLTTSDRVATLEGSIRPGSPSPMGQWRWRCPAVRRAASIVLVLMVGLGAWNVSGAGAATVPLGARSFDAACTSAGSGDVITVPAGSYGAQYVGCTKAVTFQIDPSAQIALLDVHGASGPTFDGGTYIGTSADGAVSLTNTSNVTVRHARIHNMVYVEGTVDTTISANVIEPAPGGTTWSNGDMMDIYEQTRSPQSNLRLTIADNVFHGLRAPTPSSHSDALQFCNCGNVNQIPQQIKILRNRFYDNECMNIRTNDRDDVLIEQNVFGDTVTGISGCGYYSLDVLAADADVRYNTFPGRQKIQVNSAADTGQSQTWVGNAGVGMSTSCDAVRATYSHNVWTSQKCGSTDVQVASLKLNPDGSPLAGSPVVDAGDPSTFPAFDVMGDVRFAGRGPDAGAFEFGSTTTVPVDSSPAPTPSGPQPPGRTNGPSPPQGPGPAPGSGGSAAPLPSAGGGGVATPSGLVAAYGFDELKGTVITDTSGHGLDGHRHGGRRTASGRFGRAMTFDGHGAHVTIPDAPALRLSRRMTLEAWVRPTAAAGQRVILVKGLQGSMSYGLYASDGRRPGARLVTARHISRVRAQKGLARRAWSHVAITYDGAYLVLYVNGVRSGSTRTSGALLPGRGALRIGSGFRGTLDEIRIYRRALTQREVAGDMGRPVTG</sequence>
<feature type="region of interest" description="Disordered" evidence="3">
    <location>
        <begin position="399"/>
        <end position="459"/>
    </location>
</feature>
<evidence type="ECO:0000256" key="3">
    <source>
        <dbReference type="SAM" id="MobiDB-lite"/>
    </source>
</evidence>